<protein>
    <recommendedName>
        <fullName evidence="4">Phenylacetate--CoA ligase</fullName>
    </recommendedName>
</protein>
<dbReference type="Gene3D" id="3.40.50.12780">
    <property type="entry name" value="N-terminal domain of ligase-like"/>
    <property type="match status" value="1"/>
</dbReference>
<evidence type="ECO:0008006" key="4">
    <source>
        <dbReference type="Google" id="ProtNLM"/>
    </source>
</evidence>
<evidence type="ECO:0000256" key="1">
    <source>
        <dbReference type="SAM" id="Phobius"/>
    </source>
</evidence>
<dbReference type="PANTHER" id="PTHR43845:SF1">
    <property type="entry name" value="BLR5969 PROTEIN"/>
    <property type="match status" value="1"/>
</dbReference>
<proteinExistence type="predicted"/>
<name>A0A2M6ITW2_9BACT</name>
<dbReference type="AlphaFoldDB" id="A0A2M6ITW2"/>
<keyword evidence="1" id="KW-0812">Transmembrane</keyword>
<accession>A0A2M6ITW2</accession>
<keyword evidence="1" id="KW-1133">Transmembrane helix</keyword>
<dbReference type="EMBL" id="PCVM01000069">
    <property type="protein sequence ID" value="PIQ73356.1"/>
    <property type="molecule type" value="Genomic_DNA"/>
</dbReference>
<dbReference type="InterPro" id="IPR042099">
    <property type="entry name" value="ANL_N_sf"/>
</dbReference>
<dbReference type="PANTHER" id="PTHR43845">
    <property type="entry name" value="BLR5969 PROTEIN"/>
    <property type="match status" value="1"/>
</dbReference>
<evidence type="ECO:0000313" key="3">
    <source>
        <dbReference type="Proteomes" id="UP000231056"/>
    </source>
</evidence>
<evidence type="ECO:0000313" key="2">
    <source>
        <dbReference type="EMBL" id="PIQ73356.1"/>
    </source>
</evidence>
<sequence>MINKSKGQYADYILKSIKTKKSTYWRKKQIKKSLQLFHLASDRVPAYKDFLKKNNINPKKIKTWNDFTRVPMVNKKNYIRKYLLKDLCWDGDLYKPMILTATSGSTGEPSYFLRQKNLDWQYSVSIQRFLQNSSYGKNMSTLVIICFGMGVWIAGIITYKAFELAGFRGNFPLSIITPGINKKEIFNSLKRLSPQYDQTLLVGYAPFIKDVIDEAKTEGINLKKLNIRLGFAAESITEGLRDYMKKHAGVKNIFTDFFNIYGSADIGAMAFEDTTSILIRRLAINNKDLFKDIFTVTNKTPTLAQYNPEFINFESLNGEILLTGDNAIPLIRYSIGDNGNVLTYDEVETILTKNKINLMKIANKFKIADKLTELPFVYVYERQDFSVSLYGLNIYPEWIKNAIVSTNLGKKLTGKFTMVSRFDKHGDQYLEINTELKKGAKATIDFKRSAEGIMTNYLARASSEYAELLHHLKERAVPKLKYHVSEDPEYFKSGIKHKWVK</sequence>
<comment type="caution">
    <text evidence="2">The sequence shown here is derived from an EMBL/GenBank/DDBJ whole genome shotgun (WGS) entry which is preliminary data.</text>
</comment>
<keyword evidence="1" id="KW-0472">Membrane</keyword>
<feature type="transmembrane region" description="Helical" evidence="1">
    <location>
        <begin position="142"/>
        <end position="162"/>
    </location>
</feature>
<organism evidence="2 3">
    <name type="scientific">Candidatus Roizmanbacteria bacterium CG11_big_fil_rev_8_21_14_0_20_36_8</name>
    <dbReference type="NCBI Taxonomy" id="1974856"/>
    <lineage>
        <taxon>Bacteria</taxon>
        <taxon>Candidatus Roizmaniibacteriota</taxon>
    </lineage>
</organism>
<dbReference type="Proteomes" id="UP000231056">
    <property type="component" value="Unassembled WGS sequence"/>
</dbReference>
<gene>
    <name evidence="2" type="ORF">COV58_02990</name>
</gene>
<dbReference type="SUPFAM" id="SSF56801">
    <property type="entry name" value="Acetyl-CoA synthetase-like"/>
    <property type="match status" value="1"/>
</dbReference>
<reference evidence="2 3" key="1">
    <citation type="submission" date="2017-09" db="EMBL/GenBank/DDBJ databases">
        <title>Depth-based differentiation of microbial function through sediment-hosted aquifers and enrichment of novel symbionts in the deep terrestrial subsurface.</title>
        <authorList>
            <person name="Probst A.J."/>
            <person name="Ladd B."/>
            <person name="Jarett J.K."/>
            <person name="Geller-Mcgrath D.E."/>
            <person name="Sieber C.M."/>
            <person name="Emerson J.B."/>
            <person name="Anantharaman K."/>
            <person name="Thomas B.C."/>
            <person name="Malmstrom R."/>
            <person name="Stieglmeier M."/>
            <person name="Klingl A."/>
            <person name="Woyke T."/>
            <person name="Ryan C.M."/>
            <person name="Banfield J.F."/>
        </authorList>
    </citation>
    <scope>NUCLEOTIDE SEQUENCE [LARGE SCALE GENOMIC DNA]</scope>
    <source>
        <strain evidence="2">CG11_big_fil_rev_8_21_14_0_20_36_8</strain>
    </source>
</reference>